<dbReference type="Proteomes" id="UP001172673">
    <property type="component" value="Unassembled WGS sequence"/>
</dbReference>
<dbReference type="AlphaFoldDB" id="A0AA39CPF7"/>
<feature type="region of interest" description="Disordered" evidence="1">
    <location>
        <begin position="210"/>
        <end position="248"/>
    </location>
</feature>
<proteinExistence type="predicted"/>
<sequence length="397" mass="43302">MADQTYPDGDLAGLIQAVTAMEDEQPSDPTVLGKRKRDENFLEQGPALHGEALSDAPDPAAEFDVPQLQNSASVLFREPSSKSKKHSRPPLGKVFSSLELAPENFLRLQNSAKAFMLDEAHPERRDVVGHKKNTGGTDLAKLNLWNCVDEFLSVHGYGEKYFAPGAGTEVPGAPQRTLFWPQESQTIIKLMMPLMRKMVTNERQRIYAAATRKQGPAKESNEGQSPAAAAANESVMSDGKDLDTNYPQQEINSQPLMPAQQQDLDRPLPAAAQPAQHDLADASLVDSQATTTSRQSLVLYVNVVSDTAGALRRVIPRFSLMPEAAPNLAALLSEVDRRYPSTARNGSTSGEESRPVVKVWLSDGLVTVGDDGEWMVALLSAGFVEWMDAEIRVLVEI</sequence>
<evidence type="ECO:0000313" key="2">
    <source>
        <dbReference type="EMBL" id="KAJ9615744.1"/>
    </source>
</evidence>
<keyword evidence="3" id="KW-1185">Reference proteome</keyword>
<accession>A0AA39CPF7</accession>
<gene>
    <name evidence="2" type="ORF">H2200_001821</name>
</gene>
<feature type="region of interest" description="Disordered" evidence="1">
    <location>
        <begin position="21"/>
        <end position="62"/>
    </location>
</feature>
<evidence type="ECO:0000313" key="3">
    <source>
        <dbReference type="Proteomes" id="UP001172673"/>
    </source>
</evidence>
<dbReference type="EMBL" id="JAPDRK010000002">
    <property type="protein sequence ID" value="KAJ9615744.1"/>
    <property type="molecule type" value="Genomic_DNA"/>
</dbReference>
<evidence type="ECO:0000256" key="1">
    <source>
        <dbReference type="SAM" id="MobiDB-lite"/>
    </source>
</evidence>
<protein>
    <submittedName>
        <fullName evidence="2">Uncharacterized protein</fullName>
    </submittedName>
</protein>
<organism evidence="2 3">
    <name type="scientific">Cladophialophora chaetospira</name>
    <dbReference type="NCBI Taxonomy" id="386627"/>
    <lineage>
        <taxon>Eukaryota</taxon>
        <taxon>Fungi</taxon>
        <taxon>Dikarya</taxon>
        <taxon>Ascomycota</taxon>
        <taxon>Pezizomycotina</taxon>
        <taxon>Eurotiomycetes</taxon>
        <taxon>Chaetothyriomycetidae</taxon>
        <taxon>Chaetothyriales</taxon>
        <taxon>Herpotrichiellaceae</taxon>
        <taxon>Cladophialophora</taxon>
    </lineage>
</organism>
<name>A0AA39CPF7_9EURO</name>
<comment type="caution">
    <text evidence="2">The sequence shown here is derived from an EMBL/GenBank/DDBJ whole genome shotgun (WGS) entry which is preliminary data.</text>
</comment>
<reference evidence="2" key="1">
    <citation type="submission" date="2022-10" db="EMBL/GenBank/DDBJ databases">
        <title>Culturing micro-colonial fungi from biological soil crusts in the Mojave desert and describing Neophaeococcomyces mojavensis, and introducing the new genera and species Taxawa tesnikishii.</title>
        <authorList>
            <person name="Kurbessoian T."/>
            <person name="Stajich J.E."/>
        </authorList>
    </citation>
    <scope>NUCLEOTIDE SEQUENCE</scope>
    <source>
        <strain evidence="2">TK_41</strain>
    </source>
</reference>